<dbReference type="Gene3D" id="3.60.10.10">
    <property type="entry name" value="Endonuclease/exonuclease/phosphatase"/>
    <property type="match status" value="1"/>
</dbReference>
<dbReference type="InterPro" id="IPR005135">
    <property type="entry name" value="Endo/exonuclease/phosphatase"/>
</dbReference>
<evidence type="ECO:0000313" key="2">
    <source>
        <dbReference type="EMBL" id="KQC86263.1"/>
    </source>
</evidence>
<dbReference type="EMBL" id="LLKB01000001">
    <property type="protein sequence ID" value="KQC86263.1"/>
    <property type="molecule type" value="Genomic_DNA"/>
</dbReference>
<feature type="domain" description="Endonuclease/exonuclease/phosphatase" evidence="1">
    <location>
        <begin position="7"/>
        <end position="253"/>
    </location>
</feature>
<comment type="caution">
    <text evidence="2">The sequence shown here is derived from an EMBL/GenBank/DDBJ whole genome shotgun (WGS) entry which is preliminary data.</text>
</comment>
<evidence type="ECO:0000259" key="1">
    <source>
        <dbReference type="Pfam" id="PF03372"/>
    </source>
</evidence>
<keyword evidence="3" id="KW-1185">Reference proteome</keyword>
<organism evidence="2 3">
    <name type="scientific">Butyribacter intestini</name>
    <dbReference type="NCBI Taxonomy" id="1703332"/>
    <lineage>
        <taxon>Bacteria</taxon>
        <taxon>Bacillati</taxon>
        <taxon>Bacillota</taxon>
        <taxon>Clostridia</taxon>
        <taxon>Lachnospirales</taxon>
        <taxon>Lachnospiraceae</taxon>
        <taxon>Butyribacter</taxon>
    </lineage>
</organism>
<protein>
    <recommendedName>
        <fullName evidence="1">Endonuclease/exonuclease/phosphatase domain-containing protein</fullName>
    </recommendedName>
</protein>
<dbReference type="GO" id="GO:0003824">
    <property type="term" value="F:catalytic activity"/>
    <property type="evidence" value="ECO:0007669"/>
    <property type="project" value="InterPro"/>
</dbReference>
<dbReference type="AlphaFoldDB" id="A0AAW3JUL7"/>
<dbReference type="Pfam" id="PF03372">
    <property type="entry name" value="Exo_endo_phos"/>
    <property type="match status" value="1"/>
</dbReference>
<dbReference type="InterPro" id="IPR036691">
    <property type="entry name" value="Endo/exonu/phosph_ase_sf"/>
</dbReference>
<proteinExistence type="predicted"/>
<evidence type="ECO:0000313" key="3">
    <source>
        <dbReference type="Proteomes" id="UP000050833"/>
    </source>
</evidence>
<reference evidence="2 3" key="1">
    <citation type="submission" date="2015-10" db="EMBL/GenBank/DDBJ databases">
        <title>Butyribacter intestini gen. nov., sp. nov., a butyric acid-producing bacterium of the family Lachnospiraceae isolated from the human faeces.</title>
        <authorList>
            <person name="Zou Y."/>
            <person name="Xue W."/>
            <person name="Luo G."/>
            <person name="Lv M."/>
        </authorList>
    </citation>
    <scope>NUCLEOTIDE SEQUENCE [LARGE SCALE GENOMIC DNA]</scope>
    <source>
        <strain evidence="2 3">TF01-11</strain>
    </source>
</reference>
<dbReference type="Proteomes" id="UP000050833">
    <property type="component" value="Unassembled WGS sequence"/>
</dbReference>
<name>A0AAW3JUL7_9FIRM</name>
<accession>A0AAW3JUL7</accession>
<dbReference type="SUPFAM" id="SSF56219">
    <property type="entry name" value="DNase I-like"/>
    <property type="match status" value="1"/>
</dbReference>
<dbReference type="RefSeq" id="WP_055941630.1">
    <property type="nucleotide sequence ID" value="NZ_LLKB01000001.1"/>
</dbReference>
<sequence>MLNILFWNLRRNAIEDSIADCIVENNVDIVVFSEFDGIDFIKIKKKLGKMYERIMAVQDDRKVTLLAKTTLSVTTVQQQNRYNIYNVKTAVKEYLLVAVHLEDRRNYRAAERIETIRCLVADIEQTEKLLKCSNTIVIGDFNANPYDEELLSKYAFNAVLFKKIIDKCELTNPNSLKKKRFYNPILHYISEDTEMYGSFYYEKEYMTPYWYCLDQVLVRKVLANNINHVEYLKRINTRDLLENAIPNSAISDHLPLLVNLQEVGNGV</sequence>
<gene>
    <name evidence="2" type="ORF">APZ18_03485</name>
</gene>